<name>A0AAE3N576_9HYPH</name>
<dbReference type="EMBL" id="JANFPI010000013">
    <property type="protein sequence ID" value="MCX8999914.1"/>
    <property type="molecule type" value="Genomic_DNA"/>
</dbReference>
<comment type="caution">
    <text evidence="1">The sequence shown here is derived from an EMBL/GenBank/DDBJ whole genome shotgun (WGS) entry which is preliminary data.</text>
</comment>
<reference evidence="1" key="1">
    <citation type="submission" date="2022-07" db="EMBL/GenBank/DDBJ databases">
        <title>Ectorhizobium quercum gen.nov., sp. nov.</title>
        <authorList>
            <person name="Ma T."/>
            <person name="Li Y."/>
        </authorList>
    </citation>
    <scope>NUCLEOTIDE SEQUENCE</scope>
    <source>
        <strain evidence="1">BDR2-2</strain>
    </source>
</reference>
<dbReference type="Gene3D" id="3.40.50.1220">
    <property type="entry name" value="TPP-binding domain"/>
    <property type="match status" value="1"/>
</dbReference>
<protein>
    <submittedName>
        <fullName evidence="1">SIR2 family protein</fullName>
    </submittedName>
</protein>
<evidence type="ECO:0000313" key="1">
    <source>
        <dbReference type="EMBL" id="MCX8999914.1"/>
    </source>
</evidence>
<evidence type="ECO:0000313" key="2">
    <source>
        <dbReference type="Proteomes" id="UP001208771"/>
    </source>
</evidence>
<proteinExistence type="predicted"/>
<sequence length="1204" mass="133890">MSLRFSNEGPAFPEKLVNALLTGDVVFLCGAGVSAPQLPGFGGLVRQCFERLRLEMNASESQSFDAYRYEEVLGSLSRRIVNPTEFTQTITELLRPPAEPDLGNHRTILRLSRDRENRPAIITTNFDTLLEQALLEFDDTKQVQALSFAGQDLPSPGSAGFGGIIHLHGRIADEAIELKETPLVVTSADYGDAYMRSGWASRFLFDLCRCKTIVLIGYSAGDAPVRYFLNVLDADRQRFPDLRHVYALADVAARGEADTRWETLAVTPIFYEYMADPETGEKDHGALWRDLERLADVVERPRATRHAWAQEILAKPYSDADTAEIDRVAWLFNGRRDLWAVAIATIEDAAWLDFFADRKLWNEADGAWVVAAWVARSFESVERYGWAIGWMRKLGKPFAAEISRRLRQAKGLSEFWLRAWRILSISQAEHKPDWDERSYAVQQTLRSSVVLNTDLEKAVGLLKPVLELTPNRGNLYGEPAPAIPTQLSHLTWPRLDVKDRGGARELLDAVIAVPQACAIMSIATAQLQSVVGLSLDIDAIRGDYDSNDFSVPSVEPHEQNKHHDGPIFLVELLARLLRASAEADRSATRGLTEIWRAMPGMLGTRLWLHALRSPILFTADEAISELAELSLSHFWHVRRELALVLRDRAADADSELLSVVEHRILTEGEVYYARYEIEEGQVDWRAHARDTAVWLRLNMIGTAGRLSDAGIAELAAIKARRDYLDRDVADRDYFGSYSTGVRWVAGDAQPIKDASQQDRLEVAREAIRSPDIEKREGWNAYCRSDPNGAFDTLSQAPLDEANAPLWHDLIGSIAFPKDQHDPTWDQLVTSIFATLEPATEAFLNLIIGPLADLYCSAPRRTAPGISAWWPRLLSTTIAQNDVPFEPSRELLFEAFNSPVGRLTQAALADIEESQKAGEPVKQEVLDAISQLASTAGRQGLLASAVLVEAVGFVLAIEGQQVSGIIDAALTGDTAEAMALRSVLVTYADLTVSASRAFSVHVLRGVTEIDDKPDSATAAAAKIIAPALSIVRGEADEVHWGVTLDEVARVLRVGPPALRKGAADILKQWITQIEGGPAAAWRTGIGPLLAKVWPRERALRQMELTRHFADLAIKAEEAFPEALEWVLPYLSVIEGHWGVYVIEESEAPEKFPRETLTLLWRLFGIDSTGDLYGIPKILDRLIAAMPAIEFDRRLQWLDQRAIRYD</sequence>
<accession>A0AAE3N576</accession>
<organism evidence="1 2">
    <name type="scientific">Ectorhizobium quercum</name>
    <dbReference type="NCBI Taxonomy" id="2965071"/>
    <lineage>
        <taxon>Bacteria</taxon>
        <taxon>Pseudomonadati</taxon>
        <taxon>Pseudomonadota</taxon>
        <taxon>Alphaproteobacteria</taxon>
        <taxon>Hyphomicrobiales</taxon>
        <taxon>Rhizobiaceae</taxon>
        <taxon>Ectorhizobium</taxon>
    </lineage>
</organism>
<dbReference type="InterPro" id="IPR029035">
    <property type="entry name" value="DHS-like_NAD/FAD-binding_dom"/>
</dbReference>
<dbReference type="SUPFAM" id="SSF52467">
    <property type="entry name" value="DHS-like NAD/FAD-binding domain"/>
    <property type="match status" value="1"/>
</dbReference>
<gene>
    <name evidence="1" type="ORF">NOF55_22675</name>
</gene>
<dbReference type="AlphaFoldDB" id="A0AAE3N576"/>
<dbReference type="RefSeq" id="WP_306413417.1">
    <property type="nucleotide sequence ID" value="NZ_JANFPI010000013.1"/>
</dbReference>
<dbReference type="Proteomes" id="UP001208771">
    <property type="component" value="Unassembled WGS sequence"/>
</dbReference>
<dbReference type="Pfam" id="PF13289">
    <property type="entry name" value="SIR2_2"/>
    <property type="match status" value="1"/>
</dbReference>
<keyword evidence="2" id="KW-1185">Reference proteome</keyword>